<organism evidence="2 3">
    <name type="scientific">Mucuna pruriens</name>
    <name type="common">Velvet bean</name>
    <name type="synonym">Dolichos pruriens</name>
    <dbReference type="NCBI Taxonomy" id="157652"/>
    <lineage>
        <taxon>Eukaryota</taxon>
        <taxon>Viridiplantae</taxon>
        <taxon>Streptophyta</taxon>
        <taxon>Embryophyta</taxon>
        <taxon>Tracheophyta</taxon>
        <taxon>Spermatophyta</taxon>
        <taxon>Magnoliopsida</taxon>
        <taxon>eudicotyledons</taxon>
        <taxon>Gunneridae</taxon>
        <taxon>Pentapetalae</taxon>
        <taxon>rosids</taxon>
        <taxon>fabids</taxon>
        <taxon>Fabales</taxon>
        <taxon>Fabaceae</taxon>
        <taxon>Papilionoideae</taxon>
        <taxon>50 kb inversion clade</taxon>
        <taxon>NPAAA clade</taxon>
        <taxon>indigoferoid/millettioid clade</taxon>
        <taxon>Phaseoleae</taxon>
        <taxon>Mucuna</taxon>
    </lineage>
</organism>
<name>A0A371G7C6_MUCPR</name>
<feature type="compositionally biased region" description="Polar residues" evidence="1">
    <location>
        <begin position="37"/>
        <end position="51"/>
    </location>
</feature>
<proteinExistence type="predicted"/>
<gene>
    <name evidence="2" type="ORF">CR513_32238</name>
</gene>
<feature type="non-terminal residue" evidence="2">
    <location>
        <position position="1"/>
    </location>
</feature>
<reference evidence="2" key="1">
    <citation type="submission" date="2018-05" db="EMBL/GenBank/DDBJ databases">
        <title>Draft genome of Mucuna pruriens seed.</title>
        <authorList>
            <person name="Nnadi N.E."/>
            <person name="Vos R."/>
            <person name="Hasami M.H."/>
            <person name="Devisetty U.K."/>
            <person name="Aguiy J.C."/>
        </authorList>
    </citation>
    <scope>NUCLEOTIDE SEQUENCE [LARGE SCALE GENOMIC DNA]</scope>
    <source>
        <strain evidence="2">JCA_2017</strain>
    </source>
</reference>
<protein>
    <submittedName>
        <fullName evidence="2">Uncharacterized protein</fullName>
    </submittedName>
</protein>
<dbReference type="Gene3D" id="3.10.10.10">
    <property type="entry name" value="HIV Type 1 Reverse Transcriptase, subunit A, domain 1"/>
    <property type="match status" value="1"/>
</dbReference>
<feature type="region of interest" description="Disordered" evidence="1">
    <location>
        <begin position="36"/>
        <end position="61"/>
    </location>
</feature>
<dbReference type="Proteomes" id="UP000257109">
    <property type="component" value="Unassembled WGS sequence"/>
</dbReference>
<evidence type="ECO:0000313" key="2">
    <source>
        <dbReference type="EMBL" id="RDX86427.1"/>
    </source>
</evidence>
<accession>A0A371G7C6</accession>
<comment type="caution">
    <text evidence="2">The sequence shown here is derived from an EMBL/GenBank/DDBJ whole genome shotgun (WGS) entry which is preliminary data.</text>
</comment>
<dbReference type="AlphaFoldDB" id="A0A371G7C6"/>
<evidence type="ECO:0000313" key="3">
    <source>
        <dbReference type="Proteomes" id="UP000257109"/>
    </source>
</evidence>
<sequence>MFTTKHESANRDQDRKKDEVDLKVEIMLAHLVPDPNQVVQSDLKPTNDISSSPPPPTELKSLPSHLKYAYLGHDQQHKKAIRWKLSDLPSINPSICMNKILMEEEARPIRQQQRRLSPTVLVVIKKEVTKLLAVGIYLMGHKMHILSGPKKGTIEQLTSLKDDC</sequence>
<keyword evidence="3" id="KW-1185">Reference proteome</keyword>
<dbReference type="EMBL" id="QJKJ01006520">
    <property type="protein sequence ID" value="RDX86427.1"/>
    <property type="molecule type" value="Genomic_DNA"/>
</dbReference>
<evidence type="ECO:0000256" key="1">
    <source>
        <dbReference type="SAM" id="MobiDB-lite"/>
    </source>
</evidence>